<keyword evidence="2" id="KW-1133">Transmembrane helix</keyword>
<evidence type="ECO:0000313" key="4">
    <source>
        <dbReference type="Proteomes" id="UP000298860"/>
    </source>
</evidence>
<feature type="transmembrane region" description="Helical" evidence="2">
    <location>
        <begin position="109"/>
        <end position="129"/>
    </location>
</feature>
<feature type="transmembrane region" description="Helical" evidence="2">
    <location>
        <begin position="136"/>
        <end position="153"/>
    </location>
</feature>
<sequence length="164" mass="17368">MSDTVDPDNAAPDEPEGTGDAEPAEDAPLALRGAVGVWLALAIFGLANAGYLWLLRDSVRRLLIEQQHVRPDDAPGLTHQLLVDNTVTAVLLAVVYAALAVLLRTGRSWARLGLTAVAGLHLALTLVAGGRTVQNVLVAVLILAGLLLTWRGTTSRWLAERRAG</sequence>
<dbReference type="RefSeq" id="WP_137812616.1">
    <property type="nucleotide sequence ID" value="NZ_BJFL01000003.1"/>
</dbReference>
<keyword evidence="2" id="KW-0812">Transmembrane</keyword>
<feature type="transmembrane region" description="Helical" evidence="2">
    <location>
        <begin position="81"/>
        <end position="103"/>
    </location>
</feature>
<dbReference type="Proteomes" id="UP000298860">
    <property type="component" value="Unassembled WGS sequence"/>
</dbReference>
<keyword evidence="2" id="KW-0472">Membrane</keyword>
<proteinExistence type="predicted"/>
<evidence type="ECO:0000313" key="3">
    <source>
        <dbReference type="EMBL" id="GDY29461.1"/>
    </source>
</evidence>
<protein>
    <submittedName>
        <fullName evidence="3">Uncharacterized protein</fullName>
    </submittedName>
</protein>
<dbReference type="OrthoDB" id="3691978at2"/>
<organism evidence="3 4">
    <name type="scientific">Gandjariella thermophila</name>
    <dbReference type="NCBI Taxonomy" id="1931992"/>
    <lineage>
        <taxon>Bacteria</taxon>
        <taxon>Bacillati</taxon>
        <taxon>Actinomycetota</taxon>
        <taxon>Actinomycetes</taxon>
        <taxon>Pseudonocardiales</taxon>
        <taxon>Pseudonocardiaceae</taxon>
        <taxon>Gandjariella</taxon>
    </lineage>
</organism>
<feature type="compositionally biased region" description="Acidic residues" evidence="1">
    <location>
        <begin position="11"/>
        <end position="24"/>
    </location>
</feature>
<comment type="caution">
    <text evidence="3">The sequence shown here is derived from an EMBL/GenBank/DDBJ whole genome shotgun (WGS) entry which is preliminary data.</text>
</comment>
<evidence type="ECO:0000256" key="2">
    <source>
        <dbReference type="SAM" id="Phobius"/>
    </source>
</evidence>
<feature type="transmembrane region" description="Helical" evidence="2">
    <location>
        <begin position="35"/>
        <end position="54"/>
    </location>
</feature>
<gene>
    <name evidence="3" type="ORF">GTS_10940</name>
</gene>
<accession>A0A4D4IYY2</accession>
<dbReference type="EMBL" id="BJFL01000003">
    <property type="protein sequence ID" value="GDY29461.1"/>
    <property type="molecule type" value="Genomic_DNA"/>
</dbReference>
<keyword evidence="4" id="KW-1185">Reference proteome</keyword>
<name>A0A4D4IYY2_9PSEU</name>
<evidence type="ECO:0000256" key="1">
    <source>
        <dbReference type="SAM" id="MobiDB-lite"/>
    </source>
</evidence>
<feature type="region of interest" description="Disordered" evidence="1">
    <location>
        <begin position="1"/>
        <end position="24"/>
    </location>
</feature>
<reference evidence="4" key="1">
    <citation type="submission" date="2019-04" db="EMBL/GenBank/DDBJ databases">
        <title>Draft genome sequence of Pseudonocardiaceae bacterium SL3-2-4.</title>
        <authorList>
            <person name="Ningsih F."/>
            <person name="Yokota A."/>
            <person name="Sakai Y."/>
            <person name="Nanatani K."/>
            <person name="Yabe S."/>
            <person name="Oetari A."/>
            <person name="Sjamsuridzal W."/>
        </authorList>
    </citation>
    <scope>NUCLEOTIDE SEQUENCE [LARGE SCALE GENOMIC DNA]</scope>
    <source>
        <strain evidence="4">SL3-2-4</strain>
    </source>
</reference>
<dbReference type="AlphaFoldDB" id="A0A4D4IYY2"/>